<gene>
    <name evidence="12" type="primary">LOC115819464</name>
</gene>
<dbReference type="Pfam" id="PF07686">
    <property type="entry name" value="V-set"/>
    <property type="match status" value="1"/>
</dbReference>
<evidence type="ECO:0000256" key="7">
    <source>
        <dbReference type="ARBA" id="ARBA00023180"/>
    </source>
</evidence>
<evidence type="ECO:0000313" key="12">
    <source>
        <dbReference type="RefSeq" id="XP_030638837.1"/>
    </source>
</evidence>
<dbReference type="Proteomes" id="UP000504632">
    <property type="component" value="Chromosome 8"/>
</dbReference>
<comment type="subcellular location">
    <subcellularLocation>
        <location evidence="1">Membrane</location>
        <topology evidence="1">Single-pass type I membrane protein</topology>
    </subcellularLocation>
</comment>
<dbReference type="Gene3D" id="2.60.40.10">
    <property type="entry name" value="Immunoglobulins"/>
    <property type="match status" value="1"/>
</dbReference>
<feature type="domain" description="Ig-like" evidence="10">
    <location>
        <begin position="272"/>
        <end position="347"/>
    </location>
</feature>
<feature type="transmembrane region" description="Helical" evidence="8">
    <location>
        <begin position="378"/>
        <end position="400"/>
    </location>
</feature>
<dbReference type="InterPro" id="IPR036179">
    <property type="entry name" value="Ig-like_dom_sf"/>
</dbReference>
<feature type="signal peptide" evidence="9">
    <location>
        <begin position="1"/>
        <end position="17"/>
    </location>
</feature>
<evidence type="ECO:0000256" key="2">
    <source>
        <dbReference type="ARBA" id="ARBA00008727"/>
    </source>
</evidence>
<dbReference type="GO" id="GO:0016020">
    <property type="term" value="C:membrane"/>
    <property type="evidence" value="ECO:0007669"/>
    <property type="project" value="UniProtKB-SubCell"/>
</dbReference>
<dbReference type="SMART" id="SM00409">
    <property type="entry name" value="IG"/>
    <property type="match status" value="2"/>
</dbReference>
<dbReference type="InterPro" id="IPR007110">
    <property type="entry name" value="Ig-like_dom"/>
</dbReference>
<organism evidence="11 12">
    <name type="scientific">Chanos chanos</name>
    <name type="common">Milkfish</name>
    <name type="synonym">Mugil chanos</name>
    <dbReference type="NCBI Taxonomy" id="29144"/>
    <lineage>
        <taxon>Eukaryota</taxon>
        <taxon>Metazoa</taxon>
        <taxon>Chordata</taxon>
        <taxon>Craniata</taxon>
        <taxon>Vertebrata</taxon>
        <taxon>Euteleostomi</taxon>
        <taxon>Actinopterygii</taxon>
        <taxon>Neopterygii</taxon>
        <taxon>Teleostei</taxon>
        <taxon>Ostariophysi</taxon>
        <taxon>Gonorynchiformes</taxon>
        <taxon>Chanidae</taxon>
        <taxon>Chanos</taxon>
    </lineage>
</organism>
<sequence>MRVLSLWLWTLCPSILSAYVAPDEKEDVFAQRVCPAFLVFNSAAYLADTTIELPCHCKPEKVLSVVWYYQKHLGSHDTKVLTDFAGKSVVDSSKVSRGSELHSRFSIRLFSLLILRVQRADSGHYLCGSASGEFFYGYDVDVQEVHHVFFMSPAQRVPTQATHTRQPRLFQVFTSYQPWSTCDRCGAQGEQMRAGLCYVLSDYLRVRYGHMARRVASCGSFAVPQHLGLSSSGHGALLEVRNCHSLCSSKPKILQRKLTLLEFMGYGEPASPEVPVYYYNHPLGSPLILSCPGAKTQHAVAWDKGSTPLYRSQYMEGLNKSSRMFIDTGHHLHFSPALLEDRGPYFCWLQGQRVAEIRLGVYLHLGHLQRTSVQDSLYALKTILICYLGLSAVFLLVLFVRFSWRKIKDKTSYLT</sequence>
<dbReference type="PROSITE" id="PS50835">
    <property type="entry name" value="IG_LIKE"/>
    <property type="match status" value="1"/>
</dbReference>
<dbReference type="PANTHER" id="PTHR32178:SF7">
    <property type="entry name" value="IG-LIKE V-TYPE DOMAIN-CONTAINING PROTEIN FAM187A"/>
    <property type="match status" value="1"/>
</dbReference>
<proteinExistence type="inferred from homology"/>
<protein>
    <submittedName>
        <fullName evidence="12">Ig-like V-type domain-containing protein FAM187A</fullName>
    </submittedName>
</protein>
<keyword evidence="4 9" id="KW-0732">Signal</keyword>
<dbReference type="GeneID" id="115819464"/>
<dbReference type="InterPro" id="IPR013783">
    <property type="entry name" value="Ig-like_fold"/>
</dbReference>
<comment type="similarity">
    <text evidence="2">Belongs to the FAM187 family.</text>
</comment>
<dbReference type="InterPro" id="IPR003599">
    <property type="entry name" value="Ig_sub"/>
</dbReference>
<evidence type="ECO:0000256" key="6">
    <source>
        <dbReference type="ARBA" id="ARBA00023136"/>
    </source>
</evidence>
<dbReference type="SUPFAM" id="SSF48726">
    <property type="entry name" value="Immunoglobulin"/>
    <property type="match status" value="2"/>
</dbReference>
<dbReference type="PANTHER" id="PTHR32178">
    <property type="entry name" value="FAM187"/>
    <property type="match status" value="1"/>
</dbReference>
<dbReference type="RefSeq" id="XP_030638837.1">
    <property type="nucleotide sequence ID" value="XM_030782977.1"/>
</dbReference>
<evidence type="ECO:0000256" key="1">
    <source>
        <dbReference type="ARBA" id="ARBA00004479"/>
    </source>
</evidence>
<keyword evidence="11" id="KW-1185">Reference proteome</keyword>
<dbReference type="InterPro" id="IPR013106">
    <property type="entry name" value="Ig_V-set"/>
</dbReference>
<evidence type="ECO:0000259" key="10">
    <source>
        <dbReference type="PROSITE" id="PS50835"/>
    </source>
</evidence>
<accession>A0A6J2W3R9</accession>
<reference evidence="12" key="1">
    <citation type="submission" date="2025-08" db="UniProtKB">
        <authorList>
            <consortium name="RefSeq"/>
        </authorList>
    </citation>
    <scope>IDENTIFICATION</scope>
</reference>
<dbReference type="InParanoid" id="A0A6J2W3R9"/>
<dbReference type="InterPro" id="IPR039311">
    <property type="entry name" value="FAM187A/B"/>
</dbReference>
<keyword evidence="3 8" id="KW-0812">Transmembrane</keyword>
<dbReference type="OrthoDB" id="9899560at2759"/>
<evidence type="ECO:0000256" key="8">
    <source>
        <dbReference type="SAM" id="Phobius"/>
    </source>
</evidence>
<evidence type="ECO:0000256" key="3">
    <source>
        <dbReference type="ARBA" id="ARBA00022692"/>
    </source>
</evidence>
<feature type="chain" id="PRO_5027067091" evidence="9">
    <location>
        <begin position="18"/>
        <end position="415"/>
    </location>
</feature>
<evidence type="ECO:0000256" key="9">
    <source>
        <dbReference type="SAM" id="SignalP"/>
    </source>
</evidence>
<keyword evidence="6 8" id="KW-0472">Membrane</keyword>
<keyword evidence="7" id="KW-0325">Glycoprotein</keyword>
<keyword evidence="5 8" id="KW-1133">Transmembrane helix</keyword>
<name>A0A6J2W3R9_CHACN</name>
<dbReference type="AlphaFoldDB" id="A0A6J2W3R9"/>
<evidence type="ECO:0000256" key="5">
    <source>
        <dbReference type="ARBA" id="ARBA00022989"/>
    </source>
</evidence>
<evidence type="ECO:0000256" key="4">
    <source>
        <dbReference type="ARBA" id="ARBA00022729"/>
    </source>
</evidence>
<evidence type="ECO:0000313" key="11">
    <source>
        <dbReference type="Proteomes" id="UP000504632"/>
    </source>
</evidence>